<dbReference type="AlphaFoldDB" id="A0A6B3TMI7"/>
<organism evidence="2 3">
    <name type="scientific">Neobacillus thermocopriae</name>
    <dbReference type="NCBI Taxonomy" id="1215031"/>
    <lineage>
        <taxon>Bacteria</taxon>
        <taxon>Bacillati</taxon>
        <taxon>Bacillota</taxon>
        <taxon>Bacilli</taxon>
        <taxon>Bacillales</taxon>
        <taxon>Bacillaceae</taxon>
        <taxon>Neobacillus</taxon>
    </lineage>
</organism>
<dbReference type="EMBL" id="JAAIUV010000003">
    <property type="protein sequence ID" value="NEX77802.1"/>
    <property type="molecule type" value="Genomic_DNA"/>
</dbReference>
<dbReference type="InterPro" id="IPR046139">
    <property type="entry name" value="DUF6141"/>
</dbReference>
<feature type="transmembrane region" description="Helical" evidence="1">
    <location>
        <begin position="56"/>
        <end position="78"/>
    </location>
</feature>
<evidence type="ECO:0000313" key="2">
    <source>
        <dbReference type="EMBL" id="NEX77802.1"/>
    </source>
</evidence>
<proteinExistence type="predicted"/>
<reference evidence="2" key="1">
    <citation type="submission" date="2020-02" db="EMBL/GenBank/DDBJ databases">
        <title>Bacillus sedimentmangrovi sp. nov., isolated from sediment of the mangrove ecosystem.</title>
        <authorList>
            <person name="Liu G."/>
        </authorList>
    </citation>
    <scope>NUCLEOTIDE SEQUENCE [LARGE SCALE GENOMIC DNA]</scope>
    <source>
        <strain evidence="2">SgZ-7</strain>
    </source>
</reference>
<protein>
    <submittedName>
        <fullName evidence="2">Uncharacterized protein</fullName>
    </submittedName>
</protein>
<feature type="transmembrane region" description="Helical" evidence="1">
    <location>
        <begin position="18"/>
        <end position="36"/>
    </location>
</feature>
<accession>A0A6B3TMI7</accession>
<comment type="caution">
    <text evidence="2">The sequence shown here is derived from an EMBL/GenBank/DDBJ whole genome shotgun (WGS) entry which is preliminary data.</text>
</comment>
<evidence type="ECO:0000313" key="3">
    <source>
        <dbReference type="Proteomes" id="UP000481621"/>
    </source>
</evidence>
<dbReference type="Pfam" id="PF19638">
    <property type="entry name" value="DUF6141"/>
    <property type="match status" value="1"/>
</dbReference>
<keyword evidence="1" id="KW-0812">Transmembrane</keyword>
<keyword evidence="1" id="KW-0472">Membrane</keyword>
<dbReference type="RefSeq" id="WP_163250357.1">
    <property type="nucleotide sequence ID" value="NZ_JAAIUV010000003.1"/>
</dbReference>
<keyword evidence="1" id="KW-1133">Transmembrane helix</keyword>
<gene>
    <name evidence="2" type="ORF">G4Z05_02725</name>
</gene>
<dbReference type="Proteomes" id="UP000481621">
    <property type="component" value="Unassembled WGS sequence"/>
</dbReference>
<evidence type="ECO:0000256" key="1">
    <source>
        <dbReference type="SAM" id="Phobius"/>
    </source>
</evidence>
<keyword evidence="3" id="KW-1185">Reference proteome</keyword>
<name>A0A6B3TMI7_9BACI</name>
<sequence length="170" mass="20105">MGNYNQVIYREIQRPTQIWIWALVLFLALFSWYSVFQQVVMGIPFGSKPAPNTVLLIFWIIFGIIFPVVLIGFLKLIVEVRVDGIYIRFIPFQFHYQRFLYKNIVHIEQIDYHFFKFGGWGIRMNLKGEKSYTMYGKQGIKLKLKNETVVIGTQKPVELINAIHFAKEKH</sequence>